<reference evidence="2" key="2">
    <citation type="submission" date="2020-09" db="EMBL/GenBank/DDBJ databases">
        <authorList>
            <person name="Sun Q."/>
            <person name="Ohkuma M."/>
        </authorList>
    </citation>
    <scope>NUCLEOTIDE SEQUENCE</scope>
    <source>
        <strain evidence="2">JCM 4386</strain>
    </source>
</reference>
<keyword evidence="3" id="KW-1185">Reference proteome</keyword>
<gene>
    <name evidence="2" type="ORF">GCM10010269_40660</name>
</gene>
<accession>A0A918L4Q5</accession>
<comment type="caution">
    <text evidence="2">The sequence shown here is derived from an EMBL/GenBank/DDBJ whole genome shotgun (WGS) entry which is preliminary data.</text>
</comment>
<sequence>MPECGAALRRLGAPAERGAGTREPLRTGGPPDAPAGLLQLTLPQEDKWDDSSARTACAVSPTRI</sequence>
<dbReference type="AlphaFoldDB" id="A0A918L4Q5"/>
<evidence type="ECO:0000313" key="2">
    <source>
        <dbReference type="EMBL" id="GGR97656.1"/>
    </source>
</evidence>
<evidence type="ECO:0000256" key="1">
    <source>
        <dbReference type="SAM" id="MobiDB-lite"/>
    </source>
</evidence>
<feature type="region of interest" description="Disordered" evidence="1">
    <location>
        <begin position="1"/>
        <end position="64"/>
    </location>
</feature>
<dbReference type="Proteomes" id="UP000606194">
    <property type="component" value="Unassembled WGS sequence"/>
</dbReference>
<reference evidence="2" key="1">
    <citation type="journal article" date="2014" name="Int. J. Syst. Evol. Microbiol.">
        <title>Complete genome sequence of Corynebacterium casei LMG S-19264T (=DSM 44701T), isolated from a smear-ripened cheese.</title>
        <authorList>
            <consortium name="US DOE Joint Genome Institute (JGI-PGF)"/>
            <person name="Walter F."/>
            <person name="Albersmeier A."/>
            <person name="Kalinowski J."/>
            <person name="Ruckert C."/>
        </authorList>
    </citation>
    <scope>NUCLEOTIDE SEQUENCE</scope>
    <source>
        <strain evidence="2">JCM 4386</strain>
    </source>
</reference>
<organism evidence="2 3">
    <name type="scientific">Streptomyces humidus</name>
    <dbReference type="NCBI Taxonomy" id="52259"/>
    <lineage>
        <taxon>Bacteria</taxon>
        <taxon>Bacillati</taxon>
        <taxon>Actinomycetota</taxon>
        <taxon>Actinomycetes</taxon>
        <taxon>Kitasatosporales</taxon>
        <taxon>Streptomycetaceae</taxon>
        <taxon>Streptomyces</taxon>
    </lineage>
</organism>
<dbReference type="EMBL" id="BMTL01000016">
    <property type="protein sequence ID" value="GGR97656.1"/>
    <property type="molecule type" value="Genomic_DNA"/>
</dbReference>
<protein>
    <submittedName>
        <fullName evidence="2">Uncharacterized protein</fullName>
    </submittedName>
</protein>
<proteinExistence type="predicted"/>
<name>A0A918L4Q5_9ACTN</name>
<evidence type="ECO:0000313" key="3">
    <source>
        <dbReference type="Proteomes" id="UP000606194"/>
    </source>
</evidence>